<evidence type="ECO:0000259" key="8">
    <source>
        <dbReference type="Pfam" id="PF21105"/>
    </source>
</evidence>
<evidence type="ECO:0000256" key="5">
    <source>
        <dbReference type="ARBA" id="ARBA00023004"/>
    </source>
</evidence>
<dbReference type="AlphaFoldDB" id="A0A172UR17"/>
<keyword evidence="10" id="KW-1185">Reference proteome</keyword>
<comment type="cofactor">
    <cofactor evidence="1">
        <name>heme b</name>
        <dbReference type="ChEBI" id="CHEBI:60344"/>
    </cofactor>
</comment>
<dbReference type="Pfam" id="PF21105">
    <property type="entry name" value="DyP_N"/>
    <property type="match status" value="1"/>
</dbReference>
<dbReference type="SUPFAM" id="SSF54909">
    <property type="entry name" value="Dimeric alpha+beta barrel"/>
    <property type="match status" value="1"/>
</dbReference>
<evidence type="ECO:0000256" key="7">
    <source>
        <dbReference type="SAM" id="MobiDB-lite"/>
    </source>
</evidence>
<dbReference type="Proteomes" id="UP000077143">
    <property type="component" value="Chromosome"/>
</dbReference>
<dbReference type="PROSITE" id="PS51404">
    <property type="entry name" value="DYP_PEROXIDASE"/>
    <property type="match status" value="1"/>
</dbReference>
<evidence type="ECO:0000256" key="3">
    <source>
        <dbReference type="ARBA" id="ARBA00022723"/>
    </source>
</evidence>
<dbReference type="EMBL" id="CP015596">
    <property type="protein sequence ID" value="ANE81350.1"/>
    <property type="molecule type" value="Genomic_DNA"/>
</dbReference>
<dbReference type="RefSeq" id="WP_067998888.1">
    <property type="nucleotide sequence ID" value="NZ_CP015596.1"/>
</dbReference>
<organism evidence="9 10">
    <name type="scientific">Mycobacterium adipatum</name>
    <dbReference type="NCBI Taxonomy" id="1682113"/>
    <lineage>
        <taxon>Bacteria</taxon>
        <taxon>Bacillati</taxon>
        <taxon>Actinomycetota</taxon>
        <taxon>Actinomycetes</taxon>
        <taxon>Mycobacteriales</taxon>
        <taxon>Mycobacteriaceae</taxon>
        <taxon>Mycobacterium</taxon>
    </lineage>
</organism>
<gene>
    <name evidence="9" type="ORF">A7U43_20480</name>
</gene>
<dbReference type="GO" id="GO:0004601">
    <property type="term" value="F:peroxidase activity"/>
    <property type="evidence" value="ECO:0007669"/>
    <property type="project" value="UniProtKB-KW"/>
</dbReference>
<name>A0A172UR17_9MYCO</name>
<dbReference type="InterPro" id="IPR006314">
    <property type="entry name" value="Dyp_peroxidase"/>
</dbReference>
<evidence type="ECO:0000313" key="9">
    <source>
        <dbReference type="EMBL" id="ANE81350.1"/>
    </source>
</evidence>
<comment type="similarity">
    <text evidence="6">Belongs to the DyP-type peroxidase family.</text>
</comment>
<sequence length="444" mass="49104">MTETLEFDDIQHILLTRTPAITGRYEFLTFDTPAGGRAWLTALLDRVQSASDARRTLDDADRWVTLAFTWTGLRALGVPEESLATFPPAFREGMAARAAILGDIGTNAPAHWVGGLAGDDVHAIAILFSRTAEQSARSIEEHDKLLARTDGVRSLSHLDLNASPPFNYAHDHFGFRDRLSQPVMKGSGEEPTPGSGEALEPGEFILGYPDENGPVANLPQPQILSRNGSFMAYRRLHEHVGTFREYLSDHAETSEEQELLAAKLMGRWRSGAPLVLAPERDDPELGADPMRNNDFNYREMDPHGYACPLGSHARRLNPRDTAHYMNRRRMIRRGATYGPALPDGAPEDGVERGIAAFIICADLVRQFEFAQNVWINDKTFHELGNEHDPICGAQDGSLDFTVPKRPIRKVHKGLPAFTTLTGGAYFFLPGMSAMRYLAALGTEE</sequence>
<dbReference type="STRING" id="1682113.A7U43_20480"/>
<evidence type="ECO:0000256" key="6">
    <source>
        <dbReference type="ARBA" id="ARBA00025737"/>
    </source>
</evidence>
<dbReference type="InterPro" id="IPR011008">
    <property type="entry name" value="Dimeric_a/b-barrel"/>
</dbReference>
<reference evidence="9 10" key="1">
    <citation type="submission" date="2016-05" db="EMBL/GenBank/DDBJ databases">
        <title>Complete genome sequence of a phthalic acid esters degrading Mycobacterium sp. YC-RL4.</title>
        <authorList>
            <person name="Ren L."/>
            <person name="Fan S."/>
            <person name="Ruth N."/>
            <person name="Jia Y."/>
            <person name="Wang J."/>
            <person name="Qiao C."/>
        </authorList>
    </citation>
    <scope>NUCLEOTIDE SEQUENCE [LARGE SCALE GENOMIC DNA]</scope>
    <source>
        <strain evidence="9 10">YC-RL4</strain>
    </source>
</reference>
<keyword evidence="4" id="KW-0560">Oxidoreductase</keyword>
<protein>
    <submittedName>
        <fullName evidence="9">Peroxidase</fullName>
    </submittedName>
</protein>
<dbReference type="InterPro" id="IPR049509">
    <property type="entry name" value="DyP_N"/>
</dbReference>
<accession>A0A172UR17</accession>
<evidence type="ECO:0000256" key="1">
    <source>
        <dbReference type="ARBA" id="ARBA00001970"/>
    </source>
</evidence>
<dbReference type="PANTHER" id="PTHR30521:SF5">
    <property type="entry name" value="BLR4509 PROTEIN"/>
    <property type="match status" value="1"/>
</dbReference>
<evidence type="ECO:0000256" key="2">
    <source>
        <dbReference type="ARBA" id="ARBA00022559"/>
    </source>
</evidence>
<dbReference type="KEGG" id="madi:A7U43_20480"/>
<keyword evidence="2 9" id="KW-0575">Peroxidase</keyword>
<evidence type="ECO:0000313" key="10">
    <source>
        <dbReference type="Proteomes" id="UP000077143"/>
    </source>
</evidence>
<feature type="region of interest" description="Disordered" evidence="7">
    <location>
        <begin position="181"/>
        <end position="200"/>
    </location>
</feature>
<dbReference type="GO" id="GO:0005829">
    <property type="term" value="C:cytosol"/>
    <property type="evidence" value="ECO:0007669"/>
    <property type="project" value="TreeGrafter"/>
</dbReference>
<proteinExistence type="inferred from homology"/>
<dbReference type="GO" id="GO:0046872">
    <property type="term" value="F:metal ion binding"/>
    <property type="evidence" value="ECO:0007669"/>
    <property type="project" value="UniProtKB-KW"/>
</dbReference>
<dbReference type="PANTHER" id="PTHR30521">
    <property type="entry name" value="DEFERROCHELATASE/PEROXIDASE"/>
    <property type="match status" value="1"/>
</dbReference>
<dbReference type="OrthoDB" id="236246at2"/>
<dbReference type="GO" id="GO:0020037">
    <property type="term" value="F:heme binding"/>
    <property type="evidence" value="ECO:0007669"/>
    <property type="project" value="InterPro"/>
</dbReference>
<keyword evidence="3" id="KW-0479">Metal-binding</keyword>
<keyword evidence="5" id="KW-0408">Iron</keyword>
<evidence type="ECO:0000256" key="4">
    <source>
        <dbReference type="ARBA" id="ARBA00023002"/>
    </source>
</evidence>
<feature type="domain" description="DyP dimeric alpha+beta barrel" evidence="8">
    <location>
        <begin position="64"/>
        <end position="144"/>
    </location>
</feature>